<evidence type="ECO:0000256" key="5">
    <source>
        <dbReference type="ARBA" id="ARBA00022737"/>
    </source>
</evidence>
<dbReference type="GO" id="GO:0031267">
    <property type="term" value="F:small GTPase binding"/>
    <property type="evidence" value="ECO:0007669"/>
    <property type="project" value="InterPro"/>
</dbReference>
<evidence type="ECO:0000256" key="12">
    <source>
        <dbReference type="SAM" id="MobiDB-lite"/>
    </source>
</evidence>
<dbReference type="InterPro" id="IPR001494">
    <property type="entry name" value="Importin-beta_N"/>
</dbReference>
<evidence type="ECO:0000256" key="7">
    <source>
        <dbReference type="ARBA" id="ARBA00023242"/>
    </source>
</evidence>
<feature type="non-terminal residue" evidence="14">
    <location>
        <position position="1"/>
    </location>
</feature>
<evidence type="ECO:0000256" key="2">
    <source>
        <dbReference type="ARBA" id="ARBA00004496"/>
    </source>
</evidence>
<evidence type="ECO:0000256" key="10">
    <source>
        <dbReference type="ARBA" id="ARBA00076938"/>
    </source>
</evidence>
<dbReference type="GO" id="GO:0005737">
    <property type="term" value="C:cytoplasm"/>
    <property type="evidence" value="ECO:0007669"/>
    <property type="project" value="UniProtKB-SubCell"/>
</dbReference>
<dbReference type="Gene3D" id="1.25.10.10">
    <property type="entry name" value="Leucine-rich Repeat Variant"/>
    <property type="match status" value="1"/>
</dbReference>
<keyword evidence="3" id="KW-0813">Transport</keyword>
<evidence type="ECO:0000256" key="8">
    <source>
        <dbReference type="ARBA" id="ARBA00038423"/>
    </source>
</evidence>
<comment type="similarity">
    <text evidence="8">Belongs to the importin beta family. Importin beta-2 subfamily.</text>
</comment>
<keyword evidence="7" id="KW-0539">Nucleus</keyword>
<evidence type="ECO:0000313" key="14">
    <source>
        <dbReference type="EMBL" id="CAJ0587206.1"/>
    </source>
</evidence>
<accession>A0AA36DIW6</accession>
<dbReference type="Pfam" id="PF25574">
    <property type="entry name" value="TPR_IMB1"/>
    <property type="match status" value="1"/>
</dbReference>
<dbReference type="SUPFAM" id="SSF48371">
    <property type="entry name" value="ARM repeat"/>
    <property type="match status" value="1"/>
</dbReference>
<comment type="subcellular location">
    <subcellularLocation>
        <location evidence="2">Cytoplasm</location>
    </subcellularLocation>
    <subcellularLocation>
        <location evidence="1">Nucleus</location>
    </subcellularLocation>
</comment>
<feature type="region of interest" description="Disordered" evidence="12">
    <location>
        <begin position="335"/>
        <end position="361"/>
    </location>
</feature>
<evidence type="ECO:0000256" key="11">
    <source>
        <dbReference type="ARBA" id="ARBA00080641"/>
    </source>
</evidence>
<dbReference type="InterPro" id="IPR040122">
    <property type="entry name" value="Importin_beta"/>
</dbReference>
<feature type="domain" description="Importin N-terminal" evidence="13">
    <location>
        <begin position="32"/>
        <end position="100"/>
    </location>
</feature>
<dbReference type="Pfam" id="PF13513">
    <property type="entry name" value="HEAT_EZ"/>
    <property type="match status" value="1"/>
</dbReference>
<organism evidence="14 15">
    <name type="scientific">Mesorhabditis spiculigera</name>
    <dbReference type="NCBI Taxonomy" id="96644"/>
    <lineage>
        <taxon>Eukaryota</taxon>
        <taxon>Metazoa</taxon>
        <taxon>Ecdysozoa</taxon>
        <taxon>Nematoda</taxon>
        <taxon>Chromadorea</taxon>
        <taxon>Rhabditida</taxon>
        <taxon>Rhabditina</taxon>
        <taxon>Rhabditomorpha</taxon>
        <taxon>Rhabditoidea</taxon>
        <taxon>Rhabditidae</taxon>
        <taxon>Mesorhabditinae</taxon>
        <taxon>Mesorhabditis</taxon>
    </lineage>
</organism>
<dbReference type="InterPro" id="IPR016024">
    <property type="entry name" value="ARM-type_fold"/>
</dbReference>
<comment type="caution">
    <text evidence="14">The sequence shown here is derived from an EMBL/GenBank/DDBJ whole genome shotgun (WGS) entry which is preliminary data.</text>
</comment>
<reference evidence="14" key="1">
    <citation type="submission" date="2023-06" db="EMBL/GenBank/DDBJ databases">
        <authorList>
            <person name="Delattre M."/>
        </authorList>
    </citation>
    <scope>NUCLEOTIDE SEQUENCE</scope>
    <source>
        <strain evidence="14">AF72</strain>
    </source>
</reference>
<dbReference type="GO" id="GO:0031981">
    <property type="term" value="C:nuclear lumen"/>
    <property type="evidence" value="ECO:0007669"/>
    <property type="project" value="UniProtKB-ARBA"/>
</dbReference>
<keyword evidence="6" id="KW-0653">Protein transport</keyword>
<keyword evidence="4" id="KW-0963">Cytoplasm</keyword>
<dbReference type="EMBL" id="CATQJA010002709">
    <property type="protein sequence ID" value="CAJ0587206.1"/>
    <property type="molecule type" value="Genomic_DNA"/>
</dbReference>
<protein>
    <recommendedName>
        <fullName evidence="9">Transportin-1</fullName>
    </recommendedName>
    <alternativeName>
        <fullName evidence="10">Importin beta-2</fullName>
    </alternativeName>
    <alternativeName>
        <fullName evidence="11">Karyopherin beta-2</fullName>
    </alternativeName>
</protein>
<proteinExistence type="inferred from homology"/>
<name>A0AA36DIW6_9BILA</name>
<evidence type="ECO:0000256" key="1">
    <source>
        <dbReference type="ARBA" id="ARBA00004123"/>
    </source>
</evidence>
<dbReference type="Proteomes" id="UP001177023">
    <property type="component" value="Unassembled WGS sequence"/>
</dbReference>
<evidence type="ECO:0000256" key="4">
    <source>
        <dbReference type="ARBA" id="ARBA00022490"/>
    </source>
</evidence>
<dbReference type="InterPro" id="IPR058584">
    <property type="entry name" value="IMB1_TNPO1-like_TPR"/>
</dbReference>
<keyword evidence="15" id="KW-1185">Reference proteome</keyword>
<sequence>METWQPTQRELEEVLELLRHSQSLDTNVQRSVQQRLEQLNTHQYFCCYLVYILSDLRQEEVPSRGLAGLILKNNIRAQWRSQPAQIRDFVRIKTLNSIGDPHPLIRATVGIIITTIVVEEGIQSWPTLLQTLGELLVYNDAYVQDGALNAIQKIFEDSGDRLEKHEHIEPLLPKLLPFFRHEVGKMRGLAMNAINSILMVPDEPITCVIDDFIVELFQRAHDPEEEVQKQLCRSLTLLLDAHIDKMETNLPNVVTYIIVKTQDANEAVALEACEFWLALAENTDVCREVLAPYLKDIIPVLIKCMRYSENDIHILKGYDDTEDAMVPDRAEDIKPRFHRARTQGQEGTADGEEEDDDDEGNTEWNIRKCAAASLDVLSSIFGDEMLPILMPILQQALQHPEWQVRESGILALGAIAEGCTQGIEPLLSELIPFLVRTLEDRKALIRSIACWTLSRYCHFVVSQPHEMYFQNLLTKLLARILDGNKRVQEAACSAFATLEEEASSELVPYLGEVLQTLVNAFRIYQAKNLLILYDAVGTLADSVGAHLAQDNYVELLMGPLMHKWATLSDDDKELFPLLECVSSVASALGPRFLPYSQPIFKRCIDLIVKCLTQQQAHQNNPNGEDPPEKDFLIVSLDLLSGLAESLHQQIDPLVAQSQPPLVELVRVCALDPTPEVRQSCFALIGDLAKACYHHLSPQVADFITILSANLDSEQISVCNNAIWALGEIALKIGDQMKPYVPHYLANLVLVMNKPNVQRTLLENTAITLGRLGIHCSEEVAPHLELFMRTCCFALRNIRDNSEKESAFTGLCMMVNANPAGCMRDFIFLCDAIGSWNQPPTPLREMFYRILLGFKQNVGDQNWGLFTGQFPPPLRQKFASQYQL</sequence>
<feature type="compositionally biased region" description="Acidic residues" evidence="12">
    <location>
        <begin position="349"/>
        <end position="361"/>
    </location>
</feature>
<gene>
    <name evidence="14" type="ORF">MSPICULIGERA_LOCUS25183</name>
</gene>
<evidence type="ECO:0000313" key="15">
    <source>
        <dbReference type="Proteomes" id="UP001177023"/>
    </source>
</evidence>
<dbReference type="AlphaFoldDB" id="A0AA36DIW6"/>
<dbReference type="InterPro" id="IPR011989">
    <property type="entry name" value="ARM-like"/>
</dbReference>
<evidence type="ECO:0000256" key="6">
    <source>
        <dbReference type="ARBA" id="ARBA00022927"/>
    </source>
</evidence>
<evidence type="ECO:0000256" key="9">
    <source>
        <dbReference type="ARBA" id="ARBA00067327"/>
    </source>
</evidence>
<keyword evidence="5" id="KW-0677">Repeat</keyword>
<evidence type="ECO:0000259" key="13">
    <source>
        <dbReference type="PROSITE" id="PS50166"/>
    </source>
</evidence>
<dbReference type="PANTHER" id="PTHR10527">
    <property type="entry name" value="IMPORTIN BETA"/>
    <property type="match status" value="1"/>
</dbReference>
<dbReference type="Pfam" id="PF03810">
    <property type="entry name" value="IBN_N"/>
    <property type="match status" value="1"/>
</dbReference>
<dbReference type="FunFam" id="1.25.10.10:FF:000028">
    <property type="entry name" value="Transportin-1 isoform 1"/>
    <property type="match status" value="1"/>
</dbReference>
<dbReference type="GO" id="GO:0006606">
    <property type="term" value="P:protein import into nucleus"/>
    <property type="evidence" value="ECO:0007669"/>
    <property type="project" value="InterPro"/>
</dbReference>
<dbReference type="PROSITE" id="PS50166">
    <property type="entry name" value="IMPORTIN_B_NT"/>
    <property type="match status" value="1"/>
</dbReference>
<evidence type="ECO:0000256" key="3">
    <source>
        <dbReference type="ARBA" id="ARBA00022448"/>
    </source>
</evidence>